<dbReference type="CDD" id="cd18787">
    <property type="entry name" value="SF2_C_DEAD"/>
    <property type="match status" value="1"/>
</dbReference>
<dbReference type="Proteomes" id="UP000007015">
    <property type="component" value="Chromosome 7"/>
</dbReference>
<feature type="domain" description="Helicase C-terminal" evidence="10">
    <location>
        <begin position="353"/>
        <end position="506"/>
    </location>
</feature>
<evidence type="ECO:0000256" key="6">
    <source>
        <dbReference type="PROSITE-ProRule" id="PRU00552"/>
    </source>
</evidence>
<dbReference type="InterPro" id="IPR014014">
    <property type="entry name" value="RNA_helicase_DEAD_Q_motif"/>
</dbReference>
<dbReference type="InterPro" id="IPR014001">
    <property type="entry name" value="Helicase_ATP-bd"/>
</dbReference>
<keyword evidence="2 7" id="KW-0378">Hydrolase</keyword>
<feature type="region of interest" description="Disordered" evidence="8">
    <location>
        <begin position="743"/>
        <end position="799"/>
    </location>
</feature>
<feature type="region of interest" description="Disordered" evidence="8">
    <location>
        <begin position="28"/>
        <end position="72"/>
    </location>
</feature>
<evidence type="ECO:0000259" key="11">
    <source>
        <dbReference type="PROSITE" id="PS51195"/>
    </source>
</evidence>
<evidence type="ECO:0000256" key="8">
    <source>
        <dbReference type="SAM" id="MobiDB-lite"/>
    </source>
</evidence>
<evidence type="ECO:0000313" key="12">
    <source>
        <dbReference type="EMBL" id="EEC82144.1"/>
    </source>
</evidence>
<dbReference type="GO" id="GO:0003724">
    <property type="term" value="F:RNA helicase activity"/>
    <property type="evidence" value="ECO:0007669"/>
    <property type="project" value="UniProtKB-EC"/>
</dbReference>
<dbReference type="STRING" id="39946.B8B6M8"/>
<feature type="compositionally biased region" description="Low complexity" evidence="8">
    <location>
        <begin position="43"/>
        <end position="56"/>
    </location>
</feature>
<dbReference type="Pfam" id="PF00270">
    <property type="entry name" value="DEAD"/>
    <property type="match status" value="1"/>
</dbReference>
<evidence type="ECO:0000259" key="10">
    <source>
        <dbReference type="PROSITE" id="PS51194"/>
    </source>
</evidence>
<dbReference type="InterPro" id="IPR001650">
    <property type="entry name" value="Helicase_C-like"/>
</dbReference>
<evidence type="ECO:0000256" key="5">
    <source>
        <dbReference type="ARBA" id="ARBA00022884"/>
    </source>
</evidence>
<accession>B8B6M8</accession>
<protein>
    <recommendedName>
        <fullName evidence="7">ATP-dependent RNA helicase</fullName>
        <ecNumber evidence="7">3.6.4.13</ecNumber>
    </recommendedName>
</protein>
<evidence type="ECO:0000256" key="1">
    <source>
        <dbReference type="ARBA" id="ARBA00022741"/>
    </source>
</evidence>
<dbReference type="GO" id="GO:0003723">
    <property type="term" value="F:RNA binding"/>
    <property type="evidence" value="ECO:0007669"/>
    <property type="project" value="UniProtKB-UniRule"/>
</dbReference>
<proteinExistence type="inferred from homology"/>
<dbReference type="OMA" id="KFHKFSA"/>
<dbReference type="AlphaFoldDB" id="B8B6M8"/>
<comment type="catalytic activity">
    <reaction evidence="7">
        <text>ATP + H2O = ADP + phosphate + H(+)</text>
        <dbReference type="Rhea" id="RHEA:13065"/>
        <dbReference type="ChEBI" id="CHEBI:15377"/>
        <dbReference type="ChEBI" id="CHEBI:15378"/>
        <dbReference type="ChEBI" id="CHEBI:30616"/>
        <dbReference type="ChEBI" id="CHEBI:43474"/>
        <dbReference type="ChEBI" id="CHEBI:456216"/>
        <dbReference type="EC" id="3.6.4.13"/>
    </reaction>
</comment>
<evidence type="ECO:0000259" key="9">
    <source>
        <dbReference type="PROSITE" id="PS51192"/>
    </source>
</evidence>
<dbReference type="Gene3D" id="3.40.50.300">
    <property type="entry name" value="P-loop containing nucleotide triphosphate hydrolases"/>
    <property type="match status" value="2"/>
</dbReference>
<feature type="domain" description="Helicase ATP-binding" evidence="9">
    <location>
        <begin position="111"/>
        <end position="331"/>
    </location>
</feature>
<dbReference type="HOGENOM" id="CLU_003041_26_1_1"/>
<dbReference type="PROSITE" id="PS51194">
    <property type="entry name" value="HELICASE_CTER"/>
    <property type="match status" value="1"/>
</dbReference>
<dbReference type="EMBL" id="CM000132">
    <property type="protein sequence ID" value="EEC82144.1"/>
    <property type="molecule type" value="Genomic_DNA"/>
</dbReference>
<sequence length="817" mass="91374">MRRPRSRGAAKQTRLREADEIRLLEAWIDAGKPARGTRPPPLSKSSSSPADAAAAKRGAKGAGGVPSKAAGEHPEYGACARFDELPLSKKTKDGLRKAGYTEMSEIQRAALPHALCGRDVLGAAKTGSGKTLAFVIPVLMSAATLNLGSSLEQEEASECIHCLAEVVSKFPVKPFAAATLCQALEKLYRERWGPEDGVGCIVLSPNKDLAGQIFNVFQKVGKLHGFSAACIVGNRKGLDEEKAVINNMNILVCTPGRLLQHMGETTNFDCSQIQILVIDEADQVLDKNFQEQVDNVVSQLPKVRQTLLFSATQTKSVKDLARVSLKDPEYISVHEEATTATPDTLEQYAMIVPLEQKLNMLWSFIKRHLKSRILVFLSSVKQVKFVYEVFKKLRPGISLRCMHGRMKYEVQQAIVAEFKEGHSVLFSTDIFARGLDIEDVDWVVQVDCPENIALYIHRVGRTARYNKRGKALIFLCPEEEKMLEKLKAAESKIPIHIKKPNTEQLQQISQNIASVLVQYPNLQQLGKRAFVTYLKSVYLQSDKEVFDLSRFSMENFAAYAASLGLPVTPKIRFVSHKKNVPKKYMGDIDVKRMKRSSKPEVIEINPQAKSNLIEDDGDYDILYPKEQQTDVNMADGLDDVLYPKVSTADTNNEPEKVTQLGNKSVKKKKLKINVHRPLGTRVKFDDEGHTIPPFASIAEEVGSGDVIDKDKISQRYAEMLREMQEHDKEDKLEHKRILREKKLQKKLKLKRKRNEEMDAGSENSGSESDRDQRTASKGKKRYFNSDDEEGSKDAAKDGDVLAQQEALALKLLSKMHS</sequence>
<dbReference type="SMART" id="SM01178">
    <property type="entry name" value="DUF4217"/>
    <property type="match status" value="1"/>
</dbReference>
<dbReference type="Pfam" id="PF13959">
    <property type="entry name" value="CTE_SPB4"/>
    <property type="match status" value="1"/>
</dbReference>
<keyword evidence="5 7" id="KW-0694">RNA-binding</keyword>
<evidence type="ECO:0000256" key="4">
    <source>
        <dbReference type="ARBA" id="ARBA00022840"/>
    </source>
</evidence>
<comment type="function">
    <text evidence="7">RNA helicase.</text>
</comment>
<feature type="domain" description="DEAD-box RNA helicase Q" evidence="11">
    <location>
        <begin position="80"/>
        <end position="108"/>
    </location>
</feature>
<evidence type="ECO:0000256" key="3">
    <source>
        <dbReference type="ARBA" id="ARBA00022806"/>
    </source>
</evidence>
<comment type="similarity">
    <text evidence="7">Belongs to the DEAD box helicase family.</text>
</comment>
<reference evidence="12 13" key="1">
    <citation type="journal article" date="2005" name="PLoS Biol.">
        <title>The genomes of Oryza sativa: a history of duplications.</title>
        <authorList>
            <person name="Yu J."/>
            <person name="Wang J."/>
            <person name="Lin W."/>
            <person name="Li S."/>
            <person name="Li H."/>
            <person name="Zhou J."/>
            <person name="Ni P."/>
            <person name="Dong W."/>
            <person name="Hu S."/>
            <person name="Zeng C."/>
            <person name="Zhang J."/>
            <person name="Zhang Y."/>
            <person name="Li R."/>
            <person name="Xu Z."/>
            <person name="Li S."/>
            <person name="Li X."/>
            <person name="Zheng H."/>
            <person name="Cong L."/>
            <person name="Lin L."/>
            <person name="Yin J."/>
            <person name="Geng J."/>
            <person name="Li G."/>
            <person name="Shi J."/>
            <person name="Liu J."/>
            <person name="Lv H."/>
            <person name="Li J."/>
            <person name="Wang J."/>
            <person name="Deng Y."/>
            <person name="Ran L."/>
            <person name="Shi X."/>
            <person name="Wang X."/>
            <person name="Wu Q."/>
            <person name="Li C."/>
            <person name="Ren X."/>
            <person name="Wang J."/>
            <person name="Wang X."/>
            <person name="Li D."/>
            <person name="Liu D."/>
            <person name="Zhang X."/>
            <person name="Ji Z."/>
            <person name="Zhao W."/>
            <person name="Sun Y."/>
            <person name="Zhang Z."/>
            <person name="Bao J."/>
            <person name="Han Y."/>
            <person name="Dong L."/>
            <person name="Ji J."/>
            <person name="Chen P."/>
            <person name="Wu S."/>
            <person name="Liu J."/>
            <person name="Xiao Y."/>
            <person name="Bu D."/>
            <person name="Tan J."/>
            <person name="Yang L."/>
            <person name="Ye C."/>
            <person name="Zhang J."/>
            <person name="Xu J."/>
            <person name="Zhou Y."/>
            <person name="Yu Y."/>
            <person name="Zhang B."/>
            <person name="Zhuang S."/>
            <person name="Wei H."/>
            <person name="Liu B."/>
            <person name="Lei M."/>
            <person name="Yu H."/>
            <person name="Li Y."/>
            <person name="Xu H."/>
            <person name="Wei S."/>
            <person name="He X."/>
            <person name="Fang L."/>
            <person name="Zhang Z."/>
            <person name="Zhang Y."/>
            <person name="Huang X."/>
            <person name="Su Z."/>
            <person name="Tong W."/>
            <person name="Li J."/>
            <person name="Tong Z."/>
            <person name="Li S."/>
            <person name="Ye J."/>
            <person name="Wang L."/>
            <person name="Fang L."/>
            <person name="Lei T."/>
            <person name="Chen C."/>
            <person name="Chen H."/>
            <person name="Xu Z."/>
            <person name="Li H."/>
            <person name="Huang H."/>
            <person name="Zhang F."/>
            <person name="Xu H."/>
            <person name="Li N."/>
            <person name="Zhao C."/>
            <person name="Li S."/>
            <person name="Dong L."/>
            <person name="Huang Y."/>
            <person name="Li L."/>
            <person name="Xi Y."/>
            <person name="Qi Q."/>
            <person name="Li W."/>
            <person name="Zhang B."/>
            <person name="Hu W."/>
            <person name="Zhang Y."/>
            <person name="Tian X."/>
            <person name="Jiao Y."/>
            <person name="Liang X."/>
            <person name="Jin J."/>
            <person name="Gao L."/>
            <person name="Zheng W."/>
            <person name="Hao B."/>
            <person name="Liu S."/>
            <person name="Wang W."/>
            <person name="Yuan L."/>
            <person name="Cao M."/>
            <person name="McDermott J."/>
            <person name="Samudrala R."/>
            <person name="Wang J."/>
            <person name="Wong G.K."/>
            <person name="Yang H."/>
        </authorList>
    </citation>
    <scope>NUCLEOTIDE SEQUENCE [LARGE SCALE GENOMIC DNA]</scope>
    <source>
        <strain evidence="13">cv. 93-11</strain>
    </source>
</reference>
<dbReference type="InterPro" id="IPR011545">
    <property type="entry name" value="DEAD/DEAH_box_helicase_dom"/>
</dbReference>
<evidence type="ECO:0000256" key="7">
    <source>
        <dbReference type="RuleBase" id="RU365068"/>
    </source>
</evidence>
<dbReference type="EC" id="3.6.4.13" evidence="7"/>
<keyword evidence="13" id="KW-1185">Reference proteome</keyword>
<feature type="compositionally biased region" description="Basic residues" evidence="8">
    <location>
        <begin position="743"/>
        <end position="752"/>
    </location>
</feature>
<dbReference type="SMART" id="SM00490">
    <property type="entry name" value="HELICc"/>
    <property type="match status" value="1"/>
</dbReference>
<dbReference type="InterPro" id="IPR025313">
    <property type="entry name" value="SPB4-like_CTE"/>
</dbReference>
<evidence type="ECO:0000313" key="13">
    <source>
        <dbReference type="Proteomes" id="UP000007015"/>
    </source>
</evidence>
<dbReference type="PROSITE" id="PS51192">
    <property type="entry name" value="HELICASE_ATP_BIND_1"/>
    <property type="match status" value="1"/>
</dbReference>
<keyword evidence="3 7" id="KW-0347">Helicase</keyword>
<dbReference type="CDD" id="cd17941">
    <property type="entry name" value="DEADc_DDX10"/>
    <property type="match status" value="1"/>
</dbReference>
<dbReference type="Pfam" id="PF00271">
    <property type="entry name" value="Helicase_C"/>
    <property type="match status" value="1"/>
</dbReference>
<dbReference type="GO" id="GO:0005524">
    <property type="term" value="F:ATP binding"/>
    <property type="evidence" value="ECO:0007669"/>
    <property type="project" value="UniProtKB-UniRule"/>
</dbReference>
<dbReference type="InterPro" id="IPR027417">
    <property type="entry name" value="P-loop_NTPase"/>
</dbReference>
<dbReference type="Gramene" id="BGIOSGA024223-TA">
    <property type="protein sequence ID" value="BGIOSGA024223-PA"/>
    <property type="gene ID" value="BGIOSGA024223"/>
</dbReference>
<dbReference type="PROSITE" id="PS51195">
    <property type="entry name" value="Q_MOTIF"/>
    <property type="match status" value="1"/>
</dbReference>
<dbReference type="PANTHER" id="PTHR24031">
    <property type="entry name" value="RNA HELICASE"/>
    <property type="match status" value="1"/>
</dbReference>
<dbReference type="SUPFAM" id="SSF52540">
    <property type="entry name" value="P-loop containing nucleoside triphosphate hydrolases"/>
    <property type="match status" value="1"/>
</dbReference>
<dbReference type="GO" id="GO:0016787">
    <property type="term" value="F:hydrolase activity"/>
    <property type="evidence" value="ECO:0007669"/>
    <property type="project" value="UniProtKB-KW"/>
</dbReference>
<comment type="domain">
    <text evidence="7">The Q motif is unique to and characteristic of the DEAD box family of RNA helicases and controls ATP binding and hydrolysis.</text>
</comment>
<evidence type="ECO:0000256" key="2">
    <source>
        <dbReference type="ARBA" id="ARBA00022801"/>
    </source>
</evidence>
<organism evidence="12 13">
    <name type="scientific">Oryza sativa subsp. indica</name>
    <name type="common">Rice</name>
    <dbReference type="NCBI Taxonomy" id="39946"/>
    <lineage>
        <taxon>Eukaryota</taxon>
        <taxon>Viridiplantae</taxon>
        <taxon>Streptophyta</taxon>
        <taxon>Embryophyta</taxon>
        <taxon>Tracheophyta</taxon>
        <taxon>Spermatophyta</taxon>
        <taxon>Magnoliopsida</taxon>
        <taxon>Liliopsida</taxon>
        <taxon>Poales</taxon>
        <taxon>Poaceae</taxon>
        <taxon>BOP clade</taxon>
        <taxon>Oryzoideae</taxon>
        <taxon>Oryzeae</taxon>
        <taxon>Oryzinae</taxon>
        <taxon>Oryza</taxon>
        <taxon>Oryza sativa</taxon>
    </lineage>
</organism>
<keyword evidence="4 7" id="KW-0067">ATP-binding</keyword>
<keyword evidence="1 7" id="KW-0547">Nucleotide-binding</keyword>
<feature type="short sequence motif" description="Q motif" evidence="6">
    <location>
        <begin position="80"/>
        <end position="108"/>
    </location>
</feature>
<dbReference type="SMART" id="SM00487">
    <property type="entry name" value="DEXDc"/>
    <property type="match status" value="1"/>
</dbReference>
<gene>
    <name evidence="12" type="ORF">OsI_26201</name>
</gene>
<name>B8B6M8_ORYSI</name>